<feature type="transmembrane region" description="Helical" evidence="2">
    <location>
        <begin position="17"/>
        <end position="40"/>
    </location>
</feature>
<sequence>MHALKESLCSADFWLRLLYTILFMLAWQVVEILLALLVVIQIMSRLFTGSANEDAKVWGEGFSLYACQIGRYITQVSDQKPWPFIEWPQPATEPVVTPAPTEPSAEPKS</sequence>
<evidence type="ECO:0000256" key="2">
    <source>
        <dbReference type="SAM" id="Phobius"/>
    </source>
</evidence>
<evidence type="ECO:0000313" key="3">
    <source>
        <dbReference type="EMBL" id="KKO04196.1"/>
    </source>
</evidence>
<keyword evidence="2" id="KW-1133">Transmembrane helix</keyword>
<reference evidence="3" key="1">
    <citation type="journal article" date="2015" name="Nature">
        <title>Complex archaea that bridge the gap between prokaryotes and eukaryotes.</title>
        <authorList>
            <person name="Spang A."/>
            <person name="Saw J.H."/>
            <person name="Jorgensen S.L."/>
            <person name="Zaremba-Niedzwiedzka K."/>
            <person name="Martijn J."/>
            <person name="Lind A.E."/>
            <person name="van Eijk R."/>
            <person name="Schleper C."/>
            <person name="Guy L."/>
            <person name="Ettema T.J."/>
        </authorList>
    </citation>
    <scope>NUCLEOTIDE SEQUENCE</scope>
</reference>
<feature type="compositionally biased region" description="Low complexity" evidence="1">
    <location>
        <begin position="90"/>
        <end position="103"/>
    </location>
</feature>
<keyword evidence="2" id="KW-0472">Membrane</keyword>
<feature type="region of interest" description="Disordered" evidence="1">
    <location>
        <begin position="88"/>
        <end position="109"/>
    </location>
</feature>
<name>A0A0F9VGC4_9ZZZZ</name>
<comment type="caution">
    <text evidence="3">The sequence shown here is derived from an EMBL/GenBank/DDBJ whole genome shotgun (WGS) entry which is preliminary data.</text>
</comment>
<dbReference type="Pfam" id="PF14333">
    <property type="entry name" value="DUF4389"/>
    <property type="match status" value="1"/>
</dbReference>
<dbReference type="EMBL" id="LAZR01000024">
    <property type="protein sequence ID" value="KKO04196.1"/>
    <property type="molecule type" value="Genomic_DNA"/>
</dbReference>
<proteinExistence type="predicted"/>
<dbReference type="InterPro" id="IPR025498">
    <property type="entry name" value="DUF4389"/>
</dbReference>
<organism evidence="3">
    <name type="scientific">marine sediment metagenome</name>
    <dbReference type="NCBI Taxonomy" id="412755"/>
    <lineage>
        <taxon>unclassified sequences</taxon>
        <taxon>metagenomes</taxon>
        <taxon>ecological metagenomes</taxon>
    </lineage>
</organism>
<protein>
    <recommendedName>
        <fullName evidence="4">Lipase</fullName>
    </recommendedName>
</protein>
<dbReference type="AlphaFoldDB" id="A0A0F9VGC4"/>
<evidence type="ECO:0008006" key="4">
    <source>
        <dbReference type="Google" id="ProtNLM"/>
    </source>
</evidence>
<keyword evidence="2" id="KW-0812">Transmembrane</keyword>
<evidence type="ECO:0000256" key="1">
    <source>
        <dbReference type="SAM" id="MobiDB-lite"/>
    </source>
</evidence>
<accession>A0A0F9VGC4</accession>
<gene>
    <name evidence="3" type="ORF">LCGC14_0090960</name>
</gene>